<reference evidence="2 3" key="1">
    <citation type="submission" date="2018-10" db="EMBL/GenBank/DDBJ databases">
        <title>Rhizobium etli, R. leguminosarum and a new Rhizobium genospecies from Phaseolus dumosus.</title>
        <authorList>
            <person name="Ramirez-Puebla S.T."/>
            <person name="Rogel-Hernandez M.A."/>
            <person name="Guerrero G."/>
            <person name="Ormeno-Orrillo E."/>
            <person name="Martinez-Romero J.C."/>
            <person name="Negrete-Yankelevich S."/>
            <person name="Martinez-Romero E."/>
        </authorList>
    </citation>
    <scope>NUCLEOTIDE SEQUENCE [LARGE SCALE GENOMIC DNA]</scope>
    <source>
        <strain evidence="2 3">CCGE525</strain>
    </source>
</reference>
<protein>
    <submittedName>
        <fullName evidence="2">Extracellular solute-binding protein</fullName>
    </submittedName>
</protein>
<dbReference type="Proteomes" id="UP000282195">
    <property type="component" value="Chromosome"/>
</dbReference>
<keyword evidence="1" id="KW-0574">Periplasm</keyword>
<dbReference type="InterPro" id="IPR006059">
    <property type="entry name" value="SBP"/>
</dbReference>
<evidence type="ECO:0000313" key="3">
    <source>
        <dbReference type="Proteomes" id="UP000282195"/>
    </source>
</evidence>
<sequence>MMVKLKGMTWSHPRGYDPMVACSKLWLEKTGVEIAWEKRSLQDFETFPVDELAAAYDLIVIDHPHVGQITRENCLLPLDDAGHADELAAIAAGTVGRSYPSYNWQGRQWAFPIDAATQVQAHRPDRLSGPIADLAEIVSLAAKGRAILPMRPPHSLMTFFTLAAHLGTPCSIEGPECIARADGEVVLDWMARLVAGMDARCYEMDPIAVFDLMSEPDCPYDVVPFAYGYVSYSFAGFRPARLAFADMPVIDGRVPNGSALGGTGIAVSARTQAPEAAKAFARWIASGPVQAGAYASGNGQPGHSDAWVSDAVNAPALDFYRNTRATLEGAYVRPRHDGYMAFQSEASDIITNGLRAAERHTVLIDKLNRLFAQSFEG</sequence>
<dbReference type="AlphaFoldDB" id="A0A387FPP3"/>
<evidence type="ECO:0000256" key="1">
    <source>
        <dbReference type="ARBA" id="ARBA00022764"/>
    </source>
</evidence>
<organism evidence="2 3">
    <name type="scientific">Rhizobium jaguaris</name>
    <dbReference type="NCBI Taxonomy" id="1312183"/>
    <lineage>
        <taxon>Bacteria</taxon>
        <taxon>Pseudomonadati</taxon>
        <taxon>Pseudomonadota</taxon>
        <taxon>Alphaproteobacteria</taxon>
        <taxon>Hyphomicrobiales</taxon>
        <taxon>Rhizobiaceae</taxon>
        <taxon>Rhizobium/Agrobacterium group</taxon>
        <taxon>Rhizobium</taxon>
    </lineage>
</organism>
<proteinExistence type="predicted"/>
<gene>
    <name evidence="2" type="ORF">CCGE525_18200</name>
</gene>
<dbReference type="RefSeq" id="WP_120705503.1">
    <property type="nucleotide sequence ID" value="NZ_CP032694.1"/>
</dbReference>
<dbReference type="SUPFAM" id="SSF53850">
    <property type="entry name" value="Periplasmic binding protein-like II"/>
    <property type="match status" value="1"/>
</dbReference>
<name>A0A387FPP3_9HYPH</name>
<accession>A0A387FPP3</accession>
<keyword evidence="3" id="KW-1185">Reference proteome</keyword>
<evidence type="ECO:0000313" key="2">
    <source>
        <dbReference type="EMBL" id="AYG60529.1"/>
    </source>
</evidence>
<dbReference type="Pfam" id="PF13416">
    <property type="entry name" value="SBP_bac_8"/>
    <property type="match status" value="1"/>
</dbReference>
<dbReference type="Gene3D" id="3.40.190.10">
    <property type="entry name" value="Periplasmic binding protein-like II"/>
    <property type="match status" value="1"/>
</dbReference>
<dbReference type="KEGG" id="rjg:CCGE525_18200"/>
<dbReference type="EMBL" id="CP032694">
    <property type="protein sequence ID" value="AYG60529.1"/>
    <property type="molecule type" value="Genomic_DNA"/>
</dbReference>
<dbReference type="OrthoDB" id="9811622at2"/>